<keyword evidence="3" id="KW-1185">Reference proteome</keyword>
<comment type="caution">
    <text evidence="2">The sequence shown here is derived from an EMBL/GenBank/DDBJ whole genome shotgun (WGS) entry which is preliminary data.</text>
</comment>
<dbReference type="GeneID" id="92043069"/>
<evidence type="ECO:0000256" key="1">
    <source>
        <dbReference type="SAM" id="MobiDB-lite"/>
    </source>
</evidence>
<gene>
    <name evidence="2" type="ORF">PG997_005694</name>
</gene>
<name>A0ABR1WQY0_9PEZI</name>
<accession>A0ABR1WQY0</accession>
<dbReference type="Proteomes" id="UP001433268">
    <property type="component" value="Unassembled WGS sequence"/>
</dbReference>
<feature type="region of interest" description="Disordered" evidence="1">
    <location>
        <begin position="18"/>
        <end position="83"/>
    </location>
</feature>
<reference evidence="2 3" key="1">
    <citation type="submission" date="2023-01" db="EMBL/GenBank/DDBJ databases">
        <title>Analysis of 21 Apiospora genomes using comparative genomics revels a genus with tremendous synthesis potential of carbohydrate active enzymes and secondary metabolites.</title>
        <authorList>
            <person name="Sorensen T."/>
        </authorList>
    </citation>
    <scope>NUCLEOTIDE SEQUENCE [LARGE SCALE GENOMIC DNA]</scope>
    <source>
        <strain evidence="2 3">CBS 114990</strain>
    </source>
</reference>
<feature type="compositionally biased region" description="Basic and acidic residues" evidence="1">
    <location>
        <begin position="58"/>
        <end position="83"/>
    </location>
</feature>
<sequence>MACLSPDSPSRRSMVQLRYLSGLPGRNTLTNSSPRRDTRVQPDVQDIQSRGPRPPSKPTREKAQHPAHPEEPQDLHRDHEHACRTSRRCTHRVIQTNTFFHDVFKNDEECIKLQIVIDRMDLEVLN</sequence>
<evidence type="ECO:0000313" key="2">
    <source>
        <dbReference type="EMBL" id="KAK8084423.1"/>
    </source>
</evidence>
<organism evidence="2 3">
    <name type="scientific">Apiospora hydei</name>
    <dbReference type="NCBI Taxonomy" id="1337664"/>
    <lineage>
        <taxon>Eukaryota</taxon>
        <taxon>Fungi</taxon>
        <taxon>Dikarya</taxon>
        <taxon>Ascomycota</taxon>
        <taxon>Pezizomycotina</taxon>
        <taxon>Sordariomycetes</taxon>
        <taxon>Xylariomycetidae</taxon>
        <taxon>Amphisphaeriales</taxon>
        <taxon>Apiosporaceae</taxon>
        <taxon>Apiospora</taxon>
    </lineage>
</organism>
<dbReference type="RefSeq" id="XP_066668932.1">
    <property type="nucleotide sequence ID" value="XM_066810009.1"/>
</dbReference>
<proteinExistence type="predicted"/>
<dbReference type="EMBL" id="JAQQWN010000005">
    <property type="protein sequence ID" value="KAK8084423.1"/>
    <property type="molecule type" value="Genomic_DNA"/>
</dbReference>
<protein>
    <submittedName>
        <fullName evidence="2">Uncharacterized protein</fullName>
    </submittedName>
</protein>
<evidence type="ECO:0000313" key="3">
    <source>
        <dbReference type="Proteomes" id="UP001433268"/>
    </source>
</evidence>